<evidence type="ECO:0000256" key="1">
    <source>
        <dbReference type="SAM" id="Phobius"/>
    </source>
</evidence>
<evidence type="ECO:0000313" key="3">
    <source>
        <dbReference type="Proteomes" id="UP000510821"/>
    </source>
</evidence>
<proteinExistence type="predicted"/>
<organism evidence="2 3">
    <name type="scientific">Fermentimicrarchaeum limneticum</name>
    <dbReference type="NCBI Taxonomy" id="2795018"/>
    <lineage>
        <taxon>Archaea</taxon>
        <taxon>Candidatus Micrarchaeota</taxon>
        <taxon>Candidatus Fermentimicrarchaeales</taxon>
        <taxon>Candidatus Fermentimicrarchaeaceae</taxon>
        <taxon>Candidatus Fermentimicrarchaeum</taxon>
    </lineage>
</organism>
<name>A0A7D6BCL2_FERL1</name>
<keyword evidence="1" id="KW-0812">Transmembrane</keyword>
<evidence type="ECO:0000313" key="2">
    <source>
        <dbReference type="EMBL" id="QLJ53199.1"/>
    </source>
</evidence>
<dbReference type="AlphaFoldDB" id="A0A7D6BCL2"/>
<reference evidence="3" key="1">
    <citation type="submission" date="2020-07" db="EMBL/GenBank/DDBJ databases">
        <title>Metabolic diversity and evolutionary history of the archaeal phylum ###Micrarchaeota### uncovered from a freshwater lake metagenome.</title>
        <authorList>
            <person name="Kadnikov V.V."/>
            <person name="Savvichev A.S."/>
            <person name="Mardanov A.V."/>
            <person name="Beletsky A.V."/>
            <person name="Chupakov A.V."/>
            <person name="Kokryatskaya N.M."/>
            <person name="Pimenov N.V."/>
            <person name="Ravin N.V."/>
        </authorList>
    </citation>
    <scope>NUCLEOTIDE SEQUENCE [LARGE SCALE GENOMIC DNA]</scope>
</reference>
<feature type="transmembrane region" description="Helical" evidence="1">
    <location>
        <begin position="20"/>
        <end position="36"/>
    </location>
</feature>
<keyword evidence="1" id="KW-1133">Transmembrane helix</keyword>
<dbReference type="EMBL" id="CP058998">
    <property type="protein sequence ID" value="QLJ53199.1"/>
    <property type="molecule type" value="Genomic_DNA"/>
</dbReference>
<sequence length="42" mass="4792">MKKASFQGKRGLKKAITTEGVIINLYITFLYVFVIIDDKATR</sequence>
<gene>
    <name evidence="2" type="ORF">Sv326_1024</name>
</gene>
<keyword evidence="1" id="KW-0472">Membrane</keyword>
<accession>A0A7D6BCL2</accession>
<dbReference type="Proteomes" id="UP000510821">
    <property type="component" value="Chromosome"/>
</dbReference>
<dbReference type="KEGG" id="flt:Sv326_1024"/>
<protein>
    <submittedName>
        <fullName evidence="2">Uncharacterized protein</fullName>
    </submittedName>
</protein>